<dbReference type="AlphaFoldDB" id="A0A4Q0VH24"/>
<evidence type="ECO:0000313" key="4">
    <source>
        <dbReference type="Proteomes" id="UP000290602"/>
    </source>
</evidence>
<dbReference type="RefSeq" id="WP_129033061.1">
    <property type="nucleotide sequence ID" value="NZ_CP059603.1"/>
</dbReference>
<dbReference type="SUPFAM" id="SSF55729">
    <property type="entry name" value="Acyl-CoA N-acyltransferases (Nat)"/>
    <property type="match status" value="1"/>
</dbReference>
<gene>
    <name evidence="3" type="ORF">DXH47_09375</name>
</gene>
<dbReference type="GO" id="GO:0008080">
    <property type="term" value="F:N-acetyltransferase activity"/>
    <property type="evidence" value="ECO:0007669"/>
    <property type="project" value="UniProtKB-ARBA"/>
</dbReference>
<dbReference type="PANTHER" id="PTHR10908">
    <property type="entry name" value="SEROTONIN N-ACETYLTRANSFERASE"/>
    <property type="match status" value="1"/>
</dbReference>
<dbReference type="PROSITE" id="PS51186">
    <property type="entry name" value="GNAT"/>
    <property type="match status" value="1"/>
</dbReference>
<dbReference type="InterPro" id="IPR051635">
    <property type="entry name" value="SNAT-like"/>
</dbReference>
<protein>
    <submittedName>
        <fullName evidence="3">GNAT family N-acetyltransferase</fullName>
    </submittedName>
</protein>
<sequence>MQIIPATRADLPAILRIENAGFTPEEAGSPAAYEARLAAFPTTFLVAHDHGTIVGFICGPIVTESLVADWMYADAPQNLPHGGHQMVLTVAVAPAAQGQGIGSQLLSALAQVAATRGCTSMALTCLADRIPFYQKNGFRSLGVSQSAHAGETWYDLVKDLAH</sequence>
<evidence type="ECO:0000256" key="2">
    <source>
        <dbReference type="ARBA" id="ARBA00023315"/>
    </source>
</evidence>
<comment type="caution">
    <text evidence="3">The sequence shown here is derived from an EMBL/GenBank/DDBJ whole genome shotgun (WGS) entry which is preliminary data.</text>
</comment>
<accession>A0A4Q0VH24</accession>
<dbReference type="OrthoDB" id="9800962at2"/>
<keyword evidence="4" id="KW-1185">Reference proteome</keyword>
<reference evidence="3 4" key="1">
    <citation type="submission" date="2018-08" db="EMBL/GenBank/DDBJ databases">
        <title>Lactobacillus suantsai sp. nov., isolated from traditional fermented suan-tsai in Taiwan.</title>
        <authorList>
            <person name="Huang C.-H."/>
        </authorList>
    </citation>
    <scope>NUCLEOTIDE SEQUENCE [LARGE SCALE GENOMIC DNA]</scope>
    <source>
        <strain evidence="3 4">BCRC 12945</strain>
    </source>
</reference>
<name>A0A4Q0VH24_9LACO</name>
<evidence type="ECO:0000313" key="3">
    <source>
        <dbReference type="EMBL" id="RXI77210.1"/>
    </source>
</evidence>
<dbReference type="InterPro" id="IPR016181">
    <property type="entry name" value="Acyl_CoA_acyltransferase"/>
</dbReference>
<dbReference type="CDD" id="cd04301">
    <property type="entry name" value="NAT_SF"/>
    <property type="match status" value="1"/>
</dbReference>
<keyword evidence="2" id="KW-0012">Acyltransferase</keyword>
<dbReference type="Proteomes" id="UP000290602">
    <property type="component" value="Unassembled WGS sequence"/>
</dbReference>
<proteinExistence type="predicted"/>
<dbReference type="InterPro" id="IPR000182">
    <property type="entry name" value="GNAT_dom"/>
</dbReference>
<dbReference type="EMBL" id="QXIL01000022">
    <property type="protein sequence ID" value="RXI77210.1"/>
    <property type="molecule type" value="Genomic_DNA"/>
</dbReference>
<dbReference type="PANTHER" id="PTHR10908:SF0">
    <property type="entry name" value="SEROTONIN N-ACETYLTRANSFERASE"/>
    <property type="match status" value="1"/>
</dbReference>
<keyword evidence="1 3" id="KW-0808">Transferase</keyword>
<dbReference type="Gene3D" id="3.40.630.30">
    <property type="match status" value="1"/>
</dbReference>
<organism evidence="3 4">
    <name type="scientific">Levilactobacillus suantsaii</name>
    <dbReference type="NCBI Taxonomy" id="2292255"/>
    <lineage>
        <taxon>Bacteria</taxon>
        <taxon>Bacillati</taxon>
        <taxon>Bacillota</taxon>
        <taxon>Bacilli</taxon>
        <taxon>Lactobacillales</taxon>
        <taxon>Lactobacillaceae</taxon>
        <taxon>Levilactobacillus</taxon>
    </lineage>
</organism>
<evidence type="ECO:0000256" key="1">
    <source>
        <dbReference type="ARBA" id="ARBA00022679"/>
    </source>
</evidence>
<dbReference type="Pfam" id="PF00583">
    <property type="entry name" value="Acetyltransf_1"/>
    <property type="match status" value="1"/>
</dbReference>